<keyword evidence="1" id="KW-1133">Transmembrane helix</keyword>
<proteinExistence type="predicted"/>
<protein>
    <submittedName>
        <fullName evidence="2">Uncharacterized protein</fullName>
    </submittedName>
</protein>
<dbReference type="AlphaFoldDB" id="A0A9P6E3Y3"/>
<name>A0A9P6E3Y3_9AGAR</name>
<feature type="transmembrane region" description="Helical" evidence="1">
    <location>
        <begin position="111"/>
        <end position="130"/>
    </location>
</feature>
<keyword evidence="1" id="KW-0472">Membrane</keyword>
<dbReference type="EMBL" id="MU157961">
    <property type="protein sequence ID" value="KAF9522104.1"/>
    <property type="molecule type" value="Genomic_DNA"/>
</dbReference>
<gene>
    <name evidence="2" type="ORF">CPB83DRAFT_141409</name>
</gene>
<keyword evidence="3" id="KW-1185">Reference proteome</keyword>
<keyword evidence="1" id="KW-0812">Transmembrane</keyword>
<accession>A0A9P6E3Y3</accession>
<reference evidence="2" key="1">
    <citation type="submission" date="2020-11" db="EMBL/GenBank/DDBJ databases">
        <authorList>
            <consortium name="DOE Joint Genome Institute"/>
            <person name="Ahrendt S."/>
            <person name="Riley R."/>
            <person name="Andreopoulos W."/>
            <person name="Labutti K."/>
            <person name="Pangilinan J."/>
            <person name="Ruiz-Duenas F.J."/>
            <person name="Barrasa J.M."/>
            <person name="Sanchez-Garcia M."/>
            <person name="Camarero S."/>
            <person name="Miyauchi S."/>
            <person name="Serrano A."/>
            <person name="Linde D."/>
            <person name="Babiker R."/>
            <person name="Drula E."/>
            <person name="Ayuso-Fernandez I."/>
            <person name="Pacheco R."/>
            <person name="Padilla G."/>
            <person name="Ferreira P."/>
            <person name="Barriuso J."/>
            <person name="Kellner H."/>
            <person name="Castanera R."/>
            <person name="Alfaro M."/>
            <person name="Ramirez L."/>
            <person name="Pisabarro A.G."/>
            <person name="Kuo A."/>
            <person name="Tritt A."/>
            <person name="Lipzen A."/>
            <person name="He G."/>
            <person name="Yan M."/>
            <person name="Ng V."/>
            <person name="Cullen D."/>
            <person name="Martin F."/>
            <person name="Rosso M.-N."/>
            <person name="Henrissat B."/>
            <person name="Hibbett D."/>
            <person name="Martinez A.T."/>
            <person name="Grigoriev I.V."/>
        </authorList>
    </citation>
    <scope>NUCLEOTIDE SEQUENCE</scope>
    <source>
        <strain evidence="2">CBS 506.95</strain>
    </source>
</reference>
<organism evidence="2 3">
    <name type="scientific">Crepidotus variabilis</name>
    <dbReference type="NCBI Taxonomy" id="179855"/>
    <lineage>
        <taxon>Eukaryota</taxon>
        <taxon>Fungi</taxon>
        <taxon>Dikarya</taxon>
        <taxon>Basidiomycota</taxon>
        <taxon>Agaricomycotina</taxon>
        <taxon>Agaricomycetes</taxon>
        <taxon>Agaricomycetidae</taxon>
        <taxon>Agaricales</taxon>
        <taxon>Agaricineae</taxon>
        <taxon>Crepidotaceae</taxon>
        <taxon>Crepidotus</taxon>
    </lineage>
</organism>
<comment type="caution">
    <text evidence="2">The sequence shown here is derived from an EMBL/GenBank/DDBJ whole genome shotgun (WGS) entry which is preliminary data.</text>
</comment>
<sequence length="140" mass="15502">MWHAACMEFLYTNTSIPQSHHRQPRHLTAVGAFRIPTHQLALDLSNTQHSVINCPSNFKSSVRVNFGSEAPTRVMQYDDYRPRSLLPVSTNTSGAKRSMPMPKIPYARRVVLIRSSVVGGGLIVASAAYGPSNLRGLQVR</sequence>
<evidence type="ECO:0000313" key="3">
    <source>
        <dbReference type="Proteomes" id="UP000807306"/>
    </source>
</evidence>
<dbReference type="Proteomes" id="UP000807306">
    <property type="component" value="Unassembled WGS sequence"/>
</dbReference>
<evidence type="ECO:0000256" key="1">
    <source>
        <dbReference type="SAM" id="Phobius"/>
    </source>
</evidence>
<evidence type="ECO:0000313" key="2">
    <source>
        <dbReference type="EMBL" id="KAF9522104.1"/>
    </source>
</evidence>